<protein>
    <recommendedName>
        <fullName evidence="2">Putative zinc-finger domain-containing protein</fullName>
    </recommendedName>
</protein>
<proteinExistence type="predicted"/>
<evidence type="ECO:0000256" key="1">
    <source>
        <dbReference type="SAM" id="Phobius"/>
    </source>
</evidence>
<feature type="domain" description="Putative zinc-finger" evidence="2">
    <location>
        <begin position="10"/>
        <end position="34"/>
    </location>
</feature>
<name>A0A7V3VSA7_9BACT</name>
<keyword evidence="1" id="KW-0472">Membrane</keyword>
<dbReference type="InterPro" id="IPR041916">
    <property type="entry name" value="Anti_sigma_zinc_sf"/>
</dbReference>
<organism evidence="3">
    <name type="scientific">Mesoaciditoga lauensis</name>
    <dbReference type="NCBI Taxonomy" id="1495039"/>
    <lineage>
        <taxon>Bacteria</taxon>
        <taxon>Thermotogati</taxon>
        <taxon>Thermotogota</taxon>
        <taxon>Thermotogae</taxon>
        <taxon>Mesoaciditogales</taxon>
        <taxon>Mesoaciditogaceae</taxon>
        <taxon>Mesoaciditoga</taxon>
    </lineage>
</organism>
<accession>A0A7V3VSA7</accession>
<keyword evidence="1" id="KW-0812">Transmembrane</keyword>
<dbReference type="AlphaFoldDB" id="A0A7V3VSA7"/>
<dbReference type="Gene3D" id="1.10.10.1320">
    <property type="entry name" value="Anti-sigma factor, zinc-finger domain"/>
    <property type="match status" value="1"/>
</dbReference>
<dbReference type="InterPro" id="IPR027383">
    <property type="entry name" value="Znf_put"/>
</dbReference>
<keyword evidence="1" id="KW-1133">Transmembrane helix</keyword>
<sequence>MKCEEFREKFIHEELNELERVEFEEHLKKCESCRFFVNNYKKVKDSLKLLYTFKPSDELEENILYGIKKRIMLKKALIFGVPGIAAVAMSAFLAFYIVTPAGKQDFAYDKAVSAGISLLNSQPGTTLTYAKTTKSNLDYLLNIKYVSDQF</sequence>
<evidence type="ECO:0000259" key="2">
    <source>
        <dbReference type="Pfam" id="PF13490"/>
    </source>
</evidence>
<dbReference type="EMBL" id="DTPE01000009">
    <property type="protein sequence ID" value="HGE74535.1"/>
    <property type="molecule type" value="Genomic_DNA"/>
</dbReference>
<reference evidence="3" key="1">
    <citation type="journal article" date="2020" name="mSystems">
        <title>Genome- and Community-Level Interaction Insights into Carbon Utilization and Element Cycling Functions of Hydrothermarchaeota in Hydrothermal Sediment.</title>
        <authorList>
            <person name="Zhou Z."/>
            <person name="Liu Y."/>
            <person name="Xu W."/>
            <person name="Pan J."/>
            <person name="Luo Z.H."/>
            <person name="Li M."/>
        </authorList>
    </citation>
    <scope>NUCLEOTIDE SEQUENCE [LARGE SCALE GENOMIC DNA]</scope>
    <source>
        <strain evidence="3">SpSt-966</strain>
    </source>
</reference>
<feature type="transmembrane region" description="Helical" evidence="1">
    <location>
        <begin position="76"/>
        <end position="98"/>
    </location>
</feature>
<evidence type="ECO:0000313" key="3">
    <source>
        <dbReference type="EMBL" id="HGE74535.1"/>
    </source>
</evidence>
<comment type="caution">
    <text evidence="3">The sequence shown here is derived from an EMBL/GenBank/DDBJ whole genome shotgun (WGS) entry which is preliminary data.</text>
</comment>
<dbReference type="Pfam" id="PF13490">
    <property type="entry name" value="zf-HC2"/>
    <property type="match status" value="1"/>
</dbReference>
<gene>
    <name evidence="3" type="ORF">ENX73_00210</name>
</gene>